<dbReference type="InterPro" id="IPR029016">
    <property type="entry name" value="GAF-like_dom_sf"/>
</dbReference>
<evidence type="ECO:0000256" key="2">
    <source>
        <dbReference type="ARBA" id="ARBA00012438"/>
    </source>
</evidence>
<evidence type="ECO:0000256" key="4">
    <source>
        <dbReference type="ARBA" id="ARBA00022679"/>
    </source>
</evidence>
<dbReference type="InterPro" id="IPR000014">
    <property type="entry name" value="PAS"/>
</dbReference>
<dbReference type="Pfam" id="PF08448">
    <property type="entry name" value="PAS_4"/>
    <property type="match status" value="1"/>
</dbReference>
<dbReference type="EC" id="2.7.13.3" evidence="2"/>
<keyword evidence="5" id="KW-0418">Kinase</keyword>
<keyword evidence="4" id="KW-0808">Transferase</keyword>
<proteinExistence type="predicted"/>
<dbReference type="GO" id="GO:0000155">
    <property type="term" value="F:phosphorelay sensor kinase activity"/>
    <property type="evidence" value="ECO:0007669"/>
    <property type="project" value="InterPro"/>
</dbReference>
<dbReference type="CDD" id="cd00130">
    <property type="entry name" value="PAS"/>
    <property type="match status" value="1"/>
</dbReference>
<dbReference type="Gene3D" id="1.10.287.130">
    <property type="match status" value="1"/>
</dbReference>
<dbReference type="GO" id="GO:0009927">
    <property type="term" value="F:histidine phosphotransfer kinase activity"/>
    <property type="evidence" value="ECO:0007669"/>
    <property type="project" value="TreeGrafter"/>
</dbReference>
<keyword evidence="3" id="KW-0597">Phosphoprotein</keyword>
<evidence type="ECO:0000259" key="7">
    <source>
        <dbReference type="PROSITE" id="PS50109"/>
    </source>
</evidence>
<dbReference type="PROSITE" id="PS50112">
    <property type="entry name" value="PAS"/>
    <property type="match status" value="1"/>
</dbReference>
<dbReference type="PANTHER" id="PTHR43047">
    <property type="entry name" value="TWO-COMPONENT HISTIDINE PROTEIN KINASE"/>
    <property type="match status" value="1"/>
</dbReference>
<dbReference type="InterPro" id="IPR035965">
    <property type="entry name" value="PAS-like_dom_sf"/>
</dbReference>
<dbReference type="SUPFAM" id="SSF55781">
    <property type="entry name" value="GAF domain-like"/>
    <property type="match status" value="2"/>
</dbReference>
<evidence type="ECO:0000256" key="3">
    <source>
        <dbReference type="ARBA" id="ARBA00022553"/>
    </source>
</evidence>
<dbReference type="AlphaFoldDB" id="A0A426U200"/>
<evidence type="ECO:0000256" key="5">
    <source>
        <dbReference type="ARBA" id="ARBA00022777"/>
    </source>
</evidence>
<dbReference type="CDD" id="cd00075">
    <property type="entry name" value="HATPase"/>
    <property type="match status" value="1"/>
</dbReference>
<keyword evidence="6" id="KW-0902">Two-component regulatory system</keyword>
<dbReference type="GO" id="GO:0005886">
    <property type="term" value="C:plasma membrane"/>
    <property type="evidence" value="ECO:0007669"/>
    <property type="project" value="TreeGrafter"/>
</dbReference>
<dbReference type="InterPro" id="IPR003018">
    <property type="entry name" value="GAF"/>
</dbReference>
<dbReference type="FunFam" id="3.30.565.10:FF:000049">
    <property type="entry name" value="Two-component sensor histidine kinase"/>
    <property type="match status" value="1"/>
</dbReference>
<comment type="catalytic activity">
    <reaction evidence="1">
        <text>ATP + protein L-histidine = ADP + protein N-phospho-L-histidine.</text>
        <dbReference type="EC" id="2.7.13.3"/>
    </reaction>
</comment>
<dbReference type="PRINTS" id="PR00344">
    <property type="entry name" value="BCTRLSENSOR"/>
</dbReference>
<evidence type="ECO:0000313" key="9">
    <source>
        <dbReference type="EMBL" id="RRR73513.1"/>
    </source>
</evidence>
<name>A0A426U200_9CHLR</name>
<sequence length="904" mass="98971">MPTALAIWFTHQRSTLQPLWAELLATPQQRFAPVAAPFDDGAVTTLSVATVTVSELYAAIIQAAEGDTAALDALLQNLALDEGTEGSLEPVLELARQLQRSAHALLRQTVPVPAEALDLVEALDDLFDHTTSLVISVWSEHNSELIREREFIAASLDSASASADRRALQLQSLNVISQQLSAILEEEQLIELLMANLFNLTGITLLTLWQPDAAGTSLLVCKSSGTTTLPNPDLQVAVDHPSDLLALAVRKGQAQFVMQPDTAQHGAWLLPDCGVLAMPMLVSEQVVAVVGLQDPDPINHLRLQQDLVQAVVSQTAIALQNARLYAEVRALNVDLERRVAERTRELQDEKDRLATIHQISVEVSSTLDLDSLLETSLQILADITHTERASVMLVEQDGSLLVTRKVLGVEGDPQNYVRFPIGSGVAGWVAQNRKGVLIDDVSRDERWVTAPGMSVRRREGAMVAVPLVVQGDVLGVLSLSHNDIGFFTEGHLRLLSACAGSIAIGVNNANLFQMISAEAERRYELLDRQEKESSQIQAILQSLSDGVIVCDLEGVVLTINPAAAEILARSLDDMLLWSLNLHEIIARYMGNRAHEMPLSDLLHRPMTRDDQPRFFQSMLKVGVRTVALSLGPVLKENGQMLGALLVLRDITREVEADRLKTEFIGTMSHELRTPMTAIKGFTQLLSMGGLGPLNETQREFVNTIYNNTERMIALINDVLDITKIEAGSADLEWRALHLAEALSGVVAELRPLASERNHELSISIPPGLPLVRADAHRLHQILYNLLVNAIKYTPKGGQISVTAHETSVDQLPEEIRDQVPHGQRYTQLSVQDNGVGISEEDLPRVFDRFYRTENTLKIEAGGTGLGLSLARPLIELLGGKIWARSTLGEGSTFSFVLPAAEQQR</sequence>
<dbReference type="Gene3D" id="3.30.450.20">
    <property type="entry name" value="PAS domain"/>
    <property type="match status" value="1"/>
</dbReference>
<dbReference type="Pfam" id="PF13185">
    <property type="entry name" value="GAF_2"/>
    <property type="match status" value="1"/>
</dbReference>
<dbReference type="SUPFAM" id="SSF47384">
    <property type="entry name" value="Homodimeric domain of signal transducing histidine kinase"/>
    <property type="match status" value="1"/>
</dbReference>
<feature type="domain" description="Histidine kinase" evidence="7">
    <location>
        <begin position="666"/>
        <end position="901"/>
    </location>
</feature>
<feature type="domain" description="PAS" evidence="8">
    <location>
        <begin position="532"/>
        <end position="575"/>
    </location>
</feature>
<dbReference type="Gene3D" id="3.30.450.40">
    <property type="match status" value="2"/>
</dbReference>
<dbReference type="PROSITE" id="PS50109">
    <property type="entry name" value="HIS_KIN"/>
    <property type="match status" value="1"/>
</dbReference>
<evidence type="ECO:0000256" key="1">
    <source>
        <dbReference type="ARBA" id="ARBA00000085"/>
    </source>
</evidence>
<evidence type="ECO:0000313" key="10">
    <source>
        <dbReference type="Proteomes" id="UP000280307"/>
    </source>
</evidence>
<comment type="caution">
    <text evidence="9">The sequence shown here is derived from an EMBL/GenBank/DDBJ whole genome shotgun (WGS) entry which is preliminary data.</text>
</comment>
<evidence type="ECO:0000256" key="6">
    <source>
        <dbReference type="ARBA" id="ARBA00023012"/>
    </source>
</evidence>
<dbReference type="SMART" id="SM00091">
    <property type="entry name" value="PAS"/>
    <property type="match status" value="1"/>
</dbReference>
<organism evidence="9 10">
    <name type="scientific">Candidatus Viridilinea halotolerans</name>
    <dbReference type="NCBI Taxonomy" id="2491704"/>
    <lineage>
        <taxon>Bacteria</taxon>
        <taxon>Bacillati</taxon>
        <taxon>Chloroflexota</taxon>
        <taxon>Chloroflexia</taxon>
        <taxon>Chloroflexales</taxon>
        <taxon>Chloroflexineae</taxon>
        <taxon>Oscillochloridaceae</taxon>
        <taxon>Candidatus Viridilinea</taxon>
    </lineage>
</organism>
<dbReference type="InterPro" id="IPR004358">
    <property type="entry name" value="Sig_transdc_His_kin-like_C"/>
</dbReference>
<gene>
    <name evidence="9" type="ORF">EI684_08630</name>
</gene>
<dbReference type="FunFam" id="1.10.287.130:FF:000113">
    <property type="entry name" value="PAS/PAC sensor hybrid histidine kinase"/>
    <property type="match status" value="1"/>
</dbReference>
<dbReference type="InterPro" id="IPR036890">
    <property type="entry name" value="HATPase_C_sf"/>
</dbReference>
<dbReference type="InterPro" id="IPR013656">
    <property type="entry name" value="PAS_4"/>
</dbReference>
<dbReference type="PANTHER" id="PTHR43047:SF72">
    <property type="entry name" value="OSMOSENSING HISTIDINE PROTEIN KINASE SLN1"/>
    <property type="match status" value="1"/>
</dbReference>
<protein>
    <recommendedName>
        <fullName evidence="2">histidine kinase</fullName>
        <ecNumber evidence="2">2.7.13.3</ecNumber>
    </recommendedName>
</protein>
<dbReference type="InterPro" id="IPR005467">
    <property type="entry name" value="His_kinase_dom"/>
</dbReference>
<dbReference type="SUPFAM" id="SSF55874">
    <property type="entry name" value="ATPase domain of HSP90 chaperone/DNA topoisomerase II/histidine kinase"/>
    <property type="match status" value="1"/>
</dbReference>
<dbReference type="Gene3D" id="3.30.565.10">
    <property type="entry name" value="Histidine kinase-like ATPase, C-terminal domain"/>
    <property type="match status" value="1"/>
</dbReference>
<evidence type="ECO:0000259" key="8">
    <source>
        <dbReference type="PROSITE" id="PS50112"/>
    </source>
</evidence>
<dbReference type="CDD" id="cd00082">
    <property type="entry name" value="HisKA"/>
    <property type="match status" value="1"/>
</dbReference>
<dbReference type="SUPFAM" id="SSF55785">
    <property type="entry name" value="PYP-like sensor domain (PAS domain)"/>
    <property type="match status" value="1"/>
</dbReference>
<dbReference type="SMART" id="SM00388">
    <property type="entry name" value="HisKA"/>
    <property type="match status" value="1"/>
</dbReference>
<dbReference type="SMART" id="SM00065">
    <property type="entry name" value="GAF"/>
    <property type="match status" value="2"/>
</dbReference>
<dbReference type="Pfam" id="PF02518">
    <property type="entry name" value="HATPase_c"/>
    <property type="match status" value="1"/>
</dbReference>
<dbReference type="EMBL" id="RSAS01000333">
    <property type="protein sequence ID" value="RRR73513.1"/>
    <property type="molecule type" value="Genomic_DNA"/>
</dbReference>
<dbReference type="SMART" id="SM00387">
    <property type="entry name" value="HATPase_c"/>
    <property type="match status" value="1"/>
</dbReference>
<reference evidence="9 10" key="1">
    <citation type="submission" date="2018-12" db="EMBL/GenBank/DDBJ databases">
        <title>Genome Sequence of Candidatus Viridilinea halotolerans isolated from saline sulfide-rich spring.</title>
        <authorList>
            <person name="Grouzdev D.S."/>
            <person name="Burganskaya E.I."/>
            <person name="Krutkina M.S."/>
            <person name="Sukhacheva M.V."/>
            <person name="Gorlenko V.M."/>
        </authorList>
    </citation>
    <scope>NUCLEOTIDE SEQUENCE [LARGE SCALE GENOMIC DNA]</scope>
    <source>
        <strain evidence="9">Chok-6</strain>
    </source>
</reference>
<dbReference type="InterPro" id="IPR003594">
    <property type="entry name" value="HATPase_dom"/>
</dbReference>
<dbReference type="InterPro" id="IPR036097">
    <property type="entry name" value="HisK_dim/P_sf"/>
</dbReference>
<dbReference type="Pfam" id="PF00512">
    <property type="entry name" value="HisKA"/>
    <property type="match status" value="1"/>
</dbReference>
<dbReference type="InterPro" id="IPR003661">
    <property type="entry name" value="HisK_dim/P_dom"/>
</dbReference>
<accession>A0A426U200</accession>
<dbReference type="Proteomes" id="UP000280307">
    <property type="component" value="Unassembled WGS sequence"/>
</dbReference>